<keyword evidence="2 9" id="KW-0963">Cytoplasm</keyword>
<evidence type="ECO:0000313" key="11">
    <source>
        <dbReference type="EMBL" id="NVO77058.1"/>
    </source>
</evidence>
<reference evidence="11 12" key="1">
    <citation type="submission" date="2020-06" db="EMBL/GenBank/DDBJ databases">
        <authorList>
            <person name="Qiu C."/>
            <person name="Liu Z."/>
        </authorList>
    </citation>
    <scope>NUCLEOTIDE SEQUENCE [LARGE SCALE GENOMIC DNA]</scope>
    <source>
        <strain evidence="11 12">EM 1</strain>
    </source>
</reference>
<feature type="binding site" evidence="9">
    <location>
        <position position="19"/>
    </location>
    <ligand>
        <name>Mg(2+)</name>
        <dbReference type="ChEBI" id="CHEBI:18420"/>
    </ligand>
</feature>
<evidence type="ECO:0000313" key="12">
    <source>
        <dbReference type="Proteomes" id="UP000588051"/>
    </source>
</evidence>
<keyword evidence="7 9" id="KW-0067">ATP-binding</keyword>
<evidence type="ECO:0000256" key="3">
    <source>
        <dbReference type="ARBA" id="ARBA00022679"/>
    </source>
</evidence>
<comment type="function">
    <text evidence="9">Catalyzes the formation of acetyl phosphate from acetate and ATP. Can also catalyze the reverse reaction.</text>
</comment>
<evidence type="ECO:0000256" key="8">
    <source>
        <dbReference type="ARBA" id="ARBA00022842"/>
    </source>
</evidence>
<dbReference type="GO" id="GO:0006083">
    <property type="term" value="P:acetate metabolic process"/>
    <property type="evidence" value="ECO:0007669"/>
    <property type="project" value="TreeGrafter"/>
</dbReference>
<comment type="caution">
    <text evidence="11">The sequence shown here is derived from an EMBL/GenBank/DDBJ whole genome shotgun (WGS) entry which is preliminary data.</text>
</comment>
<dbReference type="EMBL" id="JABXYJ010000002">
    <property type="protein sequence ID" value="NVO77058.1"/>
    <property type="molecule type" value="Genomic_DNA"/>
</dbReference>
<dbReference type="PANTHER" id="PTHR21060">
    <property type="entry name" value="ACETATE KINASE"/>
    <property type="match status" value="1"/>
</dbReference>
<keyword evidence="5 9" id="KW-0547">Nucleotide-binding</keyword>
<evidence type="ECO:0000256" key="4">
    <source>
        <dbReference type="ARBA" id="ARBA00022723"/>
    </source>
</evidence>
<dbReference type="UniPathway" id="UPA00340">
    <property type="reaction ID" value="UER00458"/>
</dbReference>
<dbReference type="RefSeq" id="WP_176802328.1">
    <property type="nucleotide sequence ID" value="NZ_JABXYJ010000002.1"/>
</dbReference>
<accession>A0A850QCJ1</accession>
<organism evidence="11 12">
    <name type="scientific">Undibacterium oligocarboniphilum</name>
    <dbReference type="NCBI Taxonomy" id="666702"/>
    <lineage>
        <taxon>Bacteria</taxon>
        <taxon>Pseudomonadati</taxon>
        <taxon>Pseudomonadota</taxon>
        <taxon>Betaproteobacteria</taxon>
        <taxon>Burkholderiales</taxon>
        <taxon>Oxalobacteraceae</taxon>
        <taxon>Undibacterium</taxon>
    </lineage>
</organism>
<dbReference type="AlphaFoldDB" id="A0A850QCJ1"/>
<keyword evidence="6 9" id="KW-0418">Kinase</keyword>
<comment type="cofactor">
    <cofactor evidence="9">
        <name>Mg(2+)</name>
        <dbReference type="ChEBI" id="CHEBI:18420"/>
    </cofactor>
    <cofactor evidence="9">
        <name>Mn(2+)</name>
        <dbReference type="ChEBI" id="CHEBI:29035"/>
    </cofactor>
    <text evidence="9">Mg(2+). Can also accept Mn(2+).</text>
</comment>
<dbReference type="PANTHER" id="PTHR21060:SF21">
    <property type="entry name" value="ACETATE KINASE"/>
    <property type="match status" value="1"/>
</dbReference>
<dbReference type="GO" id="GO:0005829">
    <property type="term" value="C:cytosol"/>
    <property type="evidence" value="ECO:0007669"/>
    <property type="project" value="TreeGrafter"/>
</dbReference>
<dbReference type="PROSITE" id="PS01075">
    <property type="entry name" value="ACETATE_KINASE_1"/>
    <property type="match status" value="1"/>
</dbReference>
<comment type="pathway">
    <text evidence="9">Metabolic intermediate biosynthesis; acetyl-CoA biosynthesis; acetyl-CoA from acetate: step 1/2.</text>
</comment>
<dbReference type="Gene3D" id="3.30.420.40">
    <property type="match status" value="2"/>
</dbReference>
<comment type="catalytic activity">
    <reaction evidence="9">
        <text>acetate + ATP = acetyl phosphate + ADP</text>
        <dbReference type="Rhea" id="RHEA:11352"/>
        <dbReference type="ChEBI" id="CHEBI:22191"/>
        <dbReference type="ChEBI" id="CHEBI:30089"/>
        <dbReference type="ChEBI" id="CHEBI:30616"/>
        <dbReference type="ChEBI" id="CHEBI:456216"/>
        <dbReference type="EC" id="2.7.2.1"/>
    </reaction>
</comment>
<dbReference type="InterPro" id="IPR004372">
    <property type="entry name" value="Ac/propionate_kinase"/>
</dbReference>
<feature type="binding site" evidence="9">
    <location>
        <begin position="220"/>
        <end position="224"/>
    </location>
    <ligand>
        <name>ATP</name>
        <dbReference type="ChEBI" id="CHEBI:30616"/>
    </ligand>
</feature>
<gene>
    <name evidence="9" type="primary">ackA</name>
    <name evidence="11" type="ORF">HV832_04355</name>
</gene>
<keyword evidence="8 9" id="KW-0460">Magnesium</keyword>
<dbReference type="HAMAP" id="MF_00020">
    <property type="entry name" value="Acetate_kinase"/>
    <property type="match status" value="1"/>
</dbReference>
<comment type="subunit">
    <text evidence="9">Homodimer.</text>
</comment>
<dbReference type="GO" id="GO:0000287">
    <property type="term" value="F:magnesium ion binding"/>
    <property type="evidence" value="ECO:0007669"/>
    <property type="project" value="UniProtKB-UniRule"/>
</dbReference>
<evidence type="ECO:0000256" key="9">
    <source>
        <dbReference type="HAMAP-Rule" id="MF_00020"/>
    </source>
</evidence>
<evidence type="ECO:0000256" key="1">
    <source>
        <dbReference type="ARBA" id="ARBA00008748"/>
    </source>
</evidence>
<name>A0A850QCJ1_9BURK</name>
<keyword evidence="12" id="KW-1185">Reference proteome</keyword>
<feature type="binding site" evidence="9">
    <location>
        <position position="106"/>
    </location>
    <ligand>
        <name>substrate</name>
    </ligand>
</feature>
<dbReference type="Proteomes" id="UP000588051">
    <property type="component" value="Unassembled WGS sequence"/>
</dbReference>
<dbReference type="NCBIfam" id="TIGR00016">
    <property type="entry name" value="ackA"/>
    <property type="match status" value="1"/>
</dbReference>
<keyword evidence="3 9" id="KW-0808">Transferase</keyword>
<evidence type="ECO:0000256" key="6">
    <source>
        <dbReference type="ARBA" id="ARBA00022777"/>
    </source>
</evidence>
<evidence type="ECO:0000256" key="5">
    <source>
        <dbReference type="ARBA" id="ARBA00022741"/>
    </source>
</evidence>
<dbReference type="PRINTS" id="PR00471">
    <property type="entry name" value="ACETATEKNASE"/>
</dbReference>
<feature type="site" description="Transition state stabilizer" evidence="9">
    <location>
        <position position="253"/>
    </location>
</feature>
<evidence type="ECO:0000256" key="2">
    <source>
        <dbReference type="ARBA" id="ARBA00022490"/>
    </source>
</evidence>
<protein>
    <recommendedName>
        <fullName evidence="9">Acetate kinase</fullName>
        <ecNumber evidence="9">2.7.2.1</ecNumber>
    </recommendedName>
    <alternativeName>
        <fullName evidence="9">Acetokinase</fullName>
    </alternativeName>
</protein>
<dbReference type="Pfam" id="PF00871">
    <property type="entry name" value="Acetate_kinase"/>
    <property type="match status" value="1"/>
</dbReference>
<comment type="subcellular location">
    <subcellularLocation>
        <location evidence="9">Cytoplasm</location>
    </subcellularLocation>
</comment>
<dbReference type="GO" id="GO:0008776">
    <property type="term" value="F:acetate kinase activity"/>
    <property type="evidence" value="ECO:0007669"/>
    <property type="project" value="UniProtKB-UniRule"/>
</dbReference>
<dbReference type="PIRSF" id="PIRSF000722">
    <property type="entry name" value="Acetate_prop_kin"/>
    <property type="match status" value="1"/>
</dbReference>
<dbReference type="SUPFAM" id="SSF53067">
    <property type="entry name" value="Actin-like ATPase domain"/>
    <property type="match status" value="2"/>
</dbReference>
<dbReference type="InterPro" id="IPR000890">
    <property type="entry name" value="Aliphatic_acid_kin_short-chain"/>
</dbReference>
<evidence type="ECO:0000256" key="10">
    <source>
        <dbReference type="RuleBase" id="RU003835"/>
    </source>
</evidence>
<feature type="binding site" evidence="9">
    <location>
        <begin position="339"/>
        <end position="343"/>
    </location>
    <ligand>
        <name>ATP</name>
        <dbReference type="ChEBI" id="CHEBI:30616"/>
    </ligand>
</feature>
<dbReference type="GO" id="GO:0005524">
    <property type="term" value="F:ATP binding"/>
    <property type="evidence" value="ECO:0007669"/>
    <property type="project" value="UniProtKB-KW"/>
</dbReference>
<proteinExistence type="inferred from homology"/>
<feature type="binding site" evidence="9">
    <location>
        <position position="394"/>
    </location>
    <ligand>
        <name>Mg(2+)</name>
        <dbReference type="ChEBI" id="CHEBI:18420"/>
    </ligand>
</feature>
<feature type="binding site" evidence="9">
    <location>
        <begin position="294"/>
        <end position="296"/>
    </location>
    <ligand>
        <name>ATP</name>
        <dbReference type="ChEBI" id="CHEBI:30616"/>
    </ligand>
</feature>
<feature type="active site" description="Proton donor/acceptor" evidence="9">
    <location>
        <position position="163"/>
    </location>
</feature>
<comment type="similarity">
    <text evidence="1 9 10">Belongs to the acetokinase family.</text>
</comment>
<feature type="binding site" evidence="9">
    <location>
        <position position="26"/>
    </location>
    <ligand>
        <name>ATP</name>
        <dbReference type="ChEBI" id="CHEBI:30616"/>
    </ligand>
</feature>
<dbReference type="InterPro" id="IPR043129">
    <property type="entry name" value="ATPase_NBD"/>
</dbReference>
<keyword evidence="4 9" id="KW-0479">Metal-binding</keyword>
<dbReference type="EC" id="2.7.2.1" evidence="9"/>
<sequence length="414" mass="44147">MTLAQSISAERQQAILSVNSGSSTVKFALYPLHDQLVDAAVVSGLVEGLEPGGKPAICLIDQTGRQTFPLTTDVTGSDAFTAALTELRRLIASYGKDIDVTAIAHRVVHGGEQYAASVLIDSAAISYLQTLNPLAPLHQPHNLEGILAFQRAYPDIPQIACFDTGFHAELPVYEKTLALPQSLRDAGIRRYGFHGLSYRYVSQRLAEYSCRAKQRVVMAHLGNGASACAMLQGKSVATTMGFSALDGLMMGTRCGALDPGVLLYLMQAGWDAVRLEKTLYKESGLLGVSGLSADMRTLRQSDAPAAQAAIALFTYRVMRECAGLTACTGGLDVLAFTGGIGEHDTVLRRQVAEGLHYLGLKIDPEKNAIATGDQAMTIHAADSQVEIWVIPTDEGRIAAMDASAIIAPQRVCPA</sequence>
<evidence type="ECO:0000256" key="7">
    <source>
        <dbReference type="ARBA" id="ARBA00022840"/>
    </source>
</evidence>
<dbReference type="GO" id="GO:0006085">
    <property type="term" value="P:acetyl-CoA biosynthetic process"/>
    <property type="evidence" value="ECO:0007669"/>
    <property type="project" value="UniProtKB-UniRule"/>
</dbReference>
<dbReference type="InterPro" id="IPR023865">
    <property type="entry name" value="Aliphatic_acid_kinase_CS"/>
</dbReference>
<dbReference type="PROSITE" id="PS01076">
    <property type="entry name" value="ACETATE_KINASE_2"/>
    <property type="match status" value="1"/>
</dbReference>
<feature type="site" description="Transition state stabilizer" evidence="9">
    <location>
        <position position="194"/>
    </location>
</feature>